<dbReference type="RefSeq" id="WP_225250976.1">
    <property type="nucleotide sequence ID" value="NZ_JAIWIU010000094.1"/>
</dbReference>
<evidence type="ECO:0000256" key="1">
    <source>
        <dbReference type="SAM" id="Phobius"/>
    </source>
</evidence>
<feature type="transmembrane region" description="Helical" evidence="1">
    <location>
        <begin position="103"/>
        <end position="123"/>
    </location>
</feature>
<keyword evidence="1" id="KW-0472">Membrane</keyword>
<feature type="transmembrane region" description="Helical" evidence="1">
    <location>
        <begin position="76"/>
        <end position="97"/>
    </location>
</feature>
<keyword evidence="1" id="KW-0812">Transmembrane</keyword>
<dbReference type="EMBL" id="JAIWIU010000094">
    <property type="protein sequence ID" value="MCA2017183.1"/>
    <property type="molecule type" value="Genomic_DNA"/>
</dbReference>
<name>A0ABS7YNB6_9VIBR</name>
<feature type="transmembrane region" description="Helical" evidence="1">
    <location>
        <begin position="135"/>
        <end position="157"/>
    </location>
</feature>
<reference evidence="3" key="1">
    <citation type="submission" date="2023-07" db="EMBL/GenBank/DDBJ databases">
        <title>Molecular identification of indigenous halophilic bacteria isolated from red sea cost, biodegradation of synthetic dyes and assessment of degraded metabolite toxicity.</title>
        <authorList>
            <person name="Chaieb K."/>
            <person name="Altayb H.N."/>
        </authorList>
    </citation>
    <scope>NUCLEOTIDE SEQUENCE [LARGE SCALE GENOMIC DNA]</scope>
    <source>
        <strain evidence="3">K20</strain>
    </source>
</reference>
<keyword evidence="1" id="KW-1133">Transmembrane helix</keyword>
<evidence type="ECO:0008006" key="4">
    <source>
        <dbReference type="Google" id="ProtNLM"/>
    </source>
</evidence>
<sequence>MNVQEMDLRAEEEKVLGFKENVILTLIFCGIALMSNWAGTGHSFAQALPGMLILFVMILIGMGLKELIKGPIPTVAWVSLVSVVATLPGMPFSAQLLGELQNLSFLSLATPVLAYAAMAVTHMEVKLFKQSGFKIAMVSLLVFTGTYIGSAVVAQAFL</sequence>
<evidence type="ECO:0000313" key="2">
    <source>
        <dbReference type="EMBL" id="MCA2017183.1"/>
    </source>
</evidence>
<organism evidence="2 3">
    <name type="scientific">Vibrio tritonius</name>
    <dbReference type="NCBI Taxonomy" id="1435069"/>
    <lineage>
        <taxon>Bacteria</taxon>
        <taxon>Pseudomonadati</taxon>
        <taxon>Pseudomonadota</taxon>
        <taxon>Gammaproteobacteria</taxon>
        <taxon>Vibrionales</taxon>
        <taxon>Vibrionaceae</taxon>
        <taxon>Vibrio</taxon>
    </lineage>
</organism>
<gene>
    <name evidence="2" type="ORF">LDJ79_13740</name>
</gene>
<accession>A0ABS7YNB6</accession>
<proteinExistence type="predicted"/>
<feature type="transmembrane region" description="Helical" evidence="1">
    <location>
        <begin position="44"/>
        <end position="64"/>
    </location>
</feature>
<feature type="transmembrane region" description="Helical" evidence="1">
    <location>
        <begin position="21"/>
        <end position="38"/>
    </location>
</feature>
<protein>
    <recommendedName>
        <fullName evidence="4">Permease</fullName>
    </recommendedName>
</protein>
<evidence type="ECO:0000313" key="3">
    <source>
        <dbReference type="Proteomes" id="UP001199044"/>
    </source>
</evidence>
<keyword evidence="3" id="KW-1185">Reference proteome</keyword>
<comment type="caution">
    <text evidence="2">The sequence shown here is derived from an EMBL/GenBank/DDBJ whole genome shotgun (WGS) entry which is preliminary data.</text>
</comment>
<dbReference type="Proteomes" id="UP001199044">
    <property type="component" value="Unassembled WGS sequence"/>
</dbReference>